<evidence type="ECO:0000256" key="1">
    <source>
        <dbReference type="SAM" id="Phobius"/>
    </source>
</evidence>
<dbReference type="RefSeq" id="WP_340341894.1">
    <property type="nucleotide sequence ID" value="NZ_JBBKZT010000003.1"/>
</dbReference>
<keyword evidence="1" id="KW-0812">Transmembrane</keyword>
<reference evidence="2 3" key="1">
    <citation type="submission" date="2024-03" db="EMBL/GenBank/DDBJ databases">
        <title>Novel species of the genus Variovorax.</title>
        <authorList>
            <person name="Liu Q."/>
            <person name="Xin Y.-H."/>
        </authorList>
    </citation>
    <scope>NUCLEOTIDE SEQUENCE [LARGE SCALE GENOMIC DNA]</scope>
    <source>
        <strain evidence="2 3">KACC 18900</strain>
    </source>
</reference>
<feature type="transmembrane region" description="Helical" evidence="1">
    <location>
        <begin position="65"/>
        <end position="86"/>
    </location>
</feature>
<protein>
    <submittedName>
        <fullName evidence="2">Uncharacterized protein</fullName>
    </submittedName>
</protein>
<name>A0ABU8WGW3_9BURK</name>
<feature type="transmembrane region" description="Helical" evidence="1">
    <location>
        <begin position="35"/>
        <end position="53"/>
    </location>
</feature>
<feature type="transmembrane region" description="Helical" evidence="1">
    <location>
        <begin position="12"/>
        <end position="29"/>
    </location>
</feature>
<keyword evidence="1" id="KW-0472">Membrane</keyword>
<dbReference type="Proteomes" id="UP001385892">
    <property type="component" value="Unassembled WGS sequence"/>
</dbReference>
<gene>
    <name evidence="2" type="ORF">WKW82_08830</name>
</gene>
<comment type="caution">
    <text evidence="2">The sequence shown here is derived from an EMBL/GenBank/DDBJ whole genome shotgun (WGS) entry which is preliminary data.</text>
</comment>
<keyword evidence="1" id="KW-1133">Transmembrane helix</keyword>
<sequence>MSHVLASTSNGILVGGILTFTIALIATFGATATPFLAVAGAMCLSVVFNMWAWRRAEMFPIPEESAEAARTVGWFLTGLYALLALFT</sequence>
<dbReference type="EMBL" id="JBBKZT010000003">
    <property type="protein sequence ID" value="MEJ8846752.1"/>
    <property type="molecule type" value="Genomic_DNA"/>
</dbReference>
<evidence type="ECO:0000313" key="3">
    <source>
        <dbReference type="Proteomes" id="UP001385892"/>
    </source>
</evidence>
<accession>A0ABU8WGW3</accession>
<evidence type="ECO:0000313" key="2">
    <source>
        <dbReference type="EMBL" id="MEJ8846752.1"/>
    </source>
</evidence>
<organism evidence="2 3">
    <name type="scientific">Variovorax rhizosphaerae</name>
    <dbReference type="NCBI Taxonomy" id="1836200"/>
    <lineage>
        <taxon>Bacteria</taxon>
        <taxon>Pseudomonadati</taxon>
        <taxon>Pseudomonadota</taxon>
        <taxon>Betaproteobacteria</taxon>
        <taxon>Burkholderiales</taxon>
        <taxon>Comamonadaceae</taxon>
        <taxon>Variovorax</taxon>
    </lineage>
</organism>
<keyword evidence="3" id="KW-1185">Reference proteome</keyword>
<proteinExistence type="predicted"/>